<evidence type="ECO:0000313" key="2">
    <source>
        <dbReference type="Proteomes" id="UP000001203"/>
    </source>
</evidence>
<gene>
    <name evidence="1" type="ordered locus">cce_2326</name>
</gene>
<dbReference type="EMBL" id="CP000806">
    <property type="protein sequence ID" value="ACB51676.1"/>
    <property type="molecule type" value="Genomic_DNA"/>
</dbReference>
<organism evidence="1 2">
    <name type="scientific">Crocosphaera subtropica (strain ATCC 51142 / BH68)</name>
    <name type="common">Cyanothece sp. (strain ATCC 51142)</name>
    <dbReference type="NCBI Taxonomy" id="43989"/>
    <lineage>
        <taxon>Bacteria</taxon>
        <taxon>Bacillati</taxon>
        <taxon>Cyanobacteriota</taxon>
        <taxon>Cyanophyceae</taxon>
        <taxon>Oscillatoriophycideae</taxon>
        <taxon>Chroococcales</taxon>
        <taxon>Aphanothecaceae</taxon>
        <taxon>Crocosphaera</taxon>
        <taxon>Crocosphaera subtropica</taxon>
    </lineage>
</organism>
<dbReference type="AlphaFoldDB" id="B1WQG5"/>
<keyword evidence="2" id="KW-1185">Reference proteome</keyword>
<dbReference type="Proteomes" id="UP000001203">
    <property type="component" value="Chromosome circular"/>
</dbReference>
<sequence length="40" mass="4942">MKTRKYEIRWLTPKKPLYDTFNKIDYILKLNMIQLGILIE</sequence>
<dbReference type="KEGG" id="cyt:cce_2326"/>
<evidence type="ECO:0000313" key="1">
    <source>
        <dbReference type="EMBL" id="ACB51676.1"/>
    </source>
</evidence>
<dbReference type="HOGENOM" id="CLU_3288296_0_0_3"/>
<protein>
    <submittedName>
        <fullName evidence="1">Uncharacterized protein</fullName>
    </submittedName>
</protein>
<name>B1WQG5_CROS5</name>
<proteinExistence type="predicted"/>
<reference evidence="1 2" key="1">
    <citation type="journal article" date="2008" name="Proc. Natl. Acad. Sci. U.S.A.">
        <title>The genome of Cyanothece 51142, a unicellular diazotrophic cyanobacterium important in the marine nitrogen cycle.</title>
        <authorList>
            <person name="Welsh E.A."/>
            <person name="Liberton M."/>
            <person name="Stoeckel J."/>
            <person name="Loh T."/>
            <person name="Elvitigala T."/>
            <person name="Wang C."/>
            <person name="Wollam A."/>
            <person name="Fulton R.S."/>
            <person name="Clifton S.W."/>
            <person name="Jacobs J.M."/>
            <person name="Aurora R."/>
            <person name="Ghosh B.K."/>
            <person name="Sherman L.A."/>
            <person name="Smith R.D."/>
            <person name="Wilson R.K."/>
            <person name="Pakrasi H.B."/>
        </authorList>
    </citation>
    <scope>NUCLEOTIDE SEQUENCE [LARGE SCALE GENOMIC DNA]</scope>
    <source>
        <strain evidence="2">ATCC 51142 / BH68</strain>
    </source>
</reference>
<accession>B1WQG5</accession>